<reference evidence="1 2" key="1">
    <citation type="submission" date="2013-07" db="EMBL/GenBank/DDBJ databases">
        <title>Genome of Archaeoglobus fulgidus.</title>
        <authorList>
            <person name="Fiebig A."/>
            <person name="Birkeland N.-K."/>
        </authorList>
    </citation>
    <scope>NUCLEOTIDE SEQUENCE [LARGE SCALE GENOMIC DNA]</scope>
    <source>
        <strain evidence="1 2">DSM 8774</strain>
    </source>
</reference>
<evidence type="ECO:0000313" key="2">
    <source>
        <dbReference type="Proteomes" id="UP000028501"/>
    </source>
</evidence>
<dbReference type="Proteomes" id="UP000028501">
    <property type="component" value="Chromosome"/>
</dbReference>
<dbReference type="KEGG" id="afg:AFULGI_00002620"/>
<protein>
    <recommendedName>
        <fullName evidence="3">Intracellular protease/amidase</fullName>
    </recommendedName>
</protein>
<accession>A0A075WHS7</accession>
<sequence>MAKKLAIFLFNDDEMCMLHAFLYLRELNERGYEAKLIIEGKATVIPLKYAEGSIVSKHYK</sequence>
<evidence type="ECO:0008006" key="3">
    <source>
        <dbReference type="Google" id="ProtNLM"/>
    </source>
</evidence>
<dbReference type="RefSeq" id="WP_052270460.1">
    <property type="nucleotide sequence ID" value="NZ_CP006577.1"/>
</dbReference>
<proteinExistence type="predicted"/>
<dbReference type="AlphaFoldDB" id="A0A075WHS7"/>
<dbReference type="GeneID" id="25399214"/>
<name>A0A075WHS7_ARCFL</name>
<dbReference type="EMBL" id="CP006577">
    <property type="protein sequence ID" value="AIG97088.1"/>
    <property type="molecule type" value="Genomic_DNA"/>
</dbReference>
<evidence type="ECO:0000313" key="1">
    <source>
        <dbReference type="EMBL" id="AIG97088.1"/>
    </source>
</evidence>
<organism evidence="1 2">
    <name type="scientific">Archaeoglobus fulgidus DSM 8774</name>
    <dbReference type="NCBI Taxonomy" id="1344584"/>
    <lineage>
        <taxon>Archaea</taxon>
        <taxon>Methanobacteriati</taxon>
        <taxon>Methanobacteriota</taxon>
        <taxon>Archaeoglobi</taxon>
        <taxon>Archaeoglobales</taxon>
        <taxon>Archaeoglobaceae</taxon>
        <taxon>Archaeoglobus</taxon>
    </lineage>
</organism>
<dbReference type="HOGENOM" id="CLU_2929994_0_0_2"/>
<gene>
    <name evidence="1" type="ORF">AFULGI_00002620</name>
</gene>